<dbReference type="AlphaFoldDB" id="A0A1G2EZT4"/>
<evidence type="ECO:0000256" key="2">
    <source>
        <dbReference type="ARBA" id="ARBA00006577"/>
    </source>
</evidence>
<dbReference type="Gene3D" id="3.10.50.40">
    <property type="match status" value="1"/>
</dbReference>
<keyword evidence="4 5" id="KW-0413">Isomerase</keyword>
<evidence type="ECO:0000313" key="8">
    <source>
        <dbReference type="EMBL" id="OGZ31012.1"/>
    </source>
</evidence>
<reference evidence="8 9" key="1">
    <citation type="journal article" date="2016" name="Nat. Commun.">
        <title>Thousands of microbial genomes shed light on interconnected biogeochemical processes in an aquifer system.</title>
        <authorList>
            <person name="Anantharaman K."/>
            <person name="Brown C.T."/>
            <person name="Hug L.A."/>
            <person name="Sharon I."/>
            <person name="Castelle C.J."/>
            <person name="Probst A.J."/>
            <person name="Thomas B.C."/>
            <person name="Singh A."/>
            <person name="Wilkins M.J."/>
            <person name="Karaoz U."/>
            <person name="Brodie E.L."/>
            <person name="Williams K.H."/>
            <person name="Hubbard S.S."/>
            <person name="Banfield J.F."/>
        </authorList>
    </citation>
    <scope>NUCLEOTIDE SEQUENCE [LARGE SCALE GENOMIC DNA]</scope>
</reference>
<evidence type="ECO:0000256" key="5">
    <source>
        <dbReference type="PROSITE-ProRule" id="PRU00277"/>
    </source>
</evidence>
<dbReference type="InterPro" id="IPR001179">
    <property type="entry name" value="PPIase_FKBP_dom"/>
</dbReference>
<dbReference type="FunFam" id="3.10.50.40:FF:000006">
    <property type="entry name" value="Peptidyl-prolyl cis-trans isomerase"/>
    <property type="match status" value="1"/>
</dbReference>
<accession>A0A1G2EZT4</accession>
<sequence>MILNGQPAVTKDELKIEDVALGQGEEAKNGDTLVVHYVGTLQNGTKFDSSVDRGQPFTFVLGSGNVIKGWEQGMLGMKIGGHRRLTIPPDFGYGARGQGAIPPNSTLIFEIDLLDIK</sequence>
<name>A0A1G2EZT4_9BACT</name>
<evidence type="ECO:0000313" key="9">
    <source>
        <dbReference type="Proteomes" id="UP000177486"/>
    </source>
</evidence>
<evidence type="ECO:0000259" key="7">
    <source>
        <dbReference type="PROSITE" id="PS50059"/>
    </source>
</evidence>
<feature type="domain" description="PPIase FKBP-type" evidence="7">
    <location>
        <begin position="30"/>
        <end position="117"/>
    </location>
</feature>
<proteinExistence type="inferred from homology"/>
<dbReference type="PANTHER" id="PTHR43811">
    <property type="entry name" value="FKBP-TYPE PEPTIDYL-PROLYL CIS-TRANS ISOMERASE FKPA"/>
    <property type="match status" value="1"/>
</dbReference>
<comment type="catalytic activity">
    <reaction evidence="1 5 6">
        <text>[protein]-peptidylproline (omega=180) = [protein]-peptidylproline (omega=0)</text>
        <dbReference type="Rhea" id="RHEA:16237"/>
        <dbReference type="Rhea" id="RHEA-COMP:10747"/>
        <dbReference type="Rhea" id="RHEA-COMP:10748"/>
        <dbReference type="ChEBI" id="CHEBI:83833"/>
        <dbReference type="ChEBI" id="CHEBI:83834"/>
        <dbReference type="EC" id="5.2.1.8"/>
    </reaction>
</comment>
<evidence type="ECO:0000256" key="1">
    <source>
        <dbReference type="ARBA" id="ARBA00000971"/>
    </source>
</evidence>
<comment type="similarity">
    <text evidence="2 6">Belongs to the FKBP-type PPIase family.</text>
</comment>
<protein>
    <recommendedName>
        <fullName evidence="6">Peptidyl-prolyl cis-trans isomerase</fullName>
        <ecNumber evidence="6">5.2.1.8</ecNumber>
    </recommendedName>
</protein>
<comment type="caution">
    <text evidence="8">The sequence shown here is derived from an EMBL/GenBank/DDBJ whole genome shotgun (WGS) entry which is preliminary data.</text>
</comment>
<dbReference type="SUPFAM" id="SSF54534">
    <property type="entry name" value="FKBP-like"/>
    <property type="match status" value="1"/>
</dbReference>
<dbReference type="Pfam" id="PF00254">
    <property type="entry name" value="FKBP_C"/>
    <property type="match status" value="1"/>
</dbReference>
<gene>
    <name evidence="8" type="ORF">A2931_02500</name>
</gene>
<organism evidence="8 9">
    <name type="scientific">Candidatus Niyogibacteria bacterium RIFCSPLOWO2_01_FULL_45_48</name>
    <dbReference type="NCBI Taxonomy" id="1801724"/>
    <lineage>
        <taxon>Bacteria</taxon>
        <taxon>Candidatus Niyogiibacteriota</taxon>
    </lineage>
</organism>
<evidence type="ECO:0000256" key="6">
    <source>
        <dbReference type="RuleBase" id="RU003915"/>
    </source>
</evidence>
<evidence type="ECO:0000256" key="4">
    <source>
        <dbReference type="ARBA" id="ARBA00023235"/>
    </source>
</evidence>
<dbReference type="EC" id="5.2.1.8" evidence="6"/>
<dbReference type="EMBL" id="MHMQ01000009">
    <property type="protein sequence ID" value="OGZ31012.1"/>
    <property type="molecule type" value="Genomic_DNA"/>
</dbReference>
<dbReference type="Proteomes" id="UP000177486">
    <property type="component" value="Unassembled WGS sequence"/>
</dbReference>
<dbReference type="PROSITE" id="PS50059">
    <property type="entry name" value="FKBP_PPIASE"/>
    <property type="match status" value="1"/>
</dbReference>
<dbReference type="PANTHER" id="PTHR43811:SF19">
    <property type="entry name" value="39 KDA FK506-BINDING NUCLEAR PROTEIN"/>
    <property type="match status" value="1"/>
</dbReference>
<evidence type="ECO:0000256" key="3">
    <source>
        <dbReference type="ARBA" id="ARBA00023110"/>
    </source>
</evidence>
<dbReference type="GO" id="GO:0003755">
    <property type="term" value="F:peptidyl-prolyl cis-trans isomerase activity"/>
    <property type="evidence" value="ECO:0007669"/>
    <property type="project" value="UniProtKB-UniRule"/>
</dbReference>
<keyword evidence="3 5" id="KW-0697">Rotamase</keyword>
<dbReference type="InterPro" id="IPR046357">
    <property type="entry name" value="PPIase_dom_sf"/>
</dbReference>